<dbReference type="AlphaFoldDB" id="A0A7J9S556"/>
<organism evidence="1 2">
    <name type="scientific">Methanococcus maripaludis</name>
    <name type="common">Methanococcus deltae</name>
    <dbReference type="NCBI Taxonomy" id="39152"/>
    <lineage>
        <taxon>Archaea</taxon>
        <taxon>Methanobacteriati</taxon>
        <taxon>Methanobacteriota</taxon>
        <taxon>Methanomada group</taxon>
        <taxon>Methanococci</taxon>
        <taxon>Methanococcales</taxon>
        <taxon>Methanococcaceae</taxon>
        <taxon>Methanococcus</taxon>
    </lineage>
</organism>
<dbReference type="Proteomes" id="UP000536195">
    <property type="component" value="Unassembled WGS sequence"/>
</dbReference>
<evidence type="ECO:0000313" key="2">
    <source>
        <dbReference type="Proteomes" id="UP000536195"/>
    </source>
</evidence>
<evidence type="ECO:0000313" key="1">
    <source>
        <dbReference type="EMBL" id="MBB6401911.1"/>
    </source>
</evidence>
<reference evidence="1 2" key="1">
    <citation type="submission" date="2020-08" db="EMBL/GenBank/DDBJ databases">
        <title>Genomic Encyclopedia of Type Strains, Phase IV (KMG-V): Genome sequencing to study the core and pangenomes of soil and plant-associated prokaryotes.</title>
        <authorList>
            <person name="Whitman W."/>
        </authorList>
    </citation>
    <scope>NUCLEOTIDE SEQUENCE [LARGE SCALE GENOMIC DNA]</scope>
    <source>
        <strain evidence="1 2">C11</strain>
    </source>
</reference>
<accession>A0A7J9S556</accession>
<dbReference type="Pfam" id="PF15600">
    <property type="entry name" value="Imm64"/>
    <property type="match status" value="1"/>
</dbReference>
<dbReference type="RefSeq" id="WP_396652530.1">
    <property type="nucleotide sequence ID" value="NZ_JACHEC010000002.1"/>
</dbReference>
<protein>
    <submittedName>
        <fullName evidence="1">tRNA A37 threonylcarbamoyladenosine synthetase subunit TsaC/SUA5/YrdC</fullName>
    </submittedName>
</protein>
<proteinExistence type="predicted"/>
<comment type="caution">
    <text evidence="1">The sequence shown here is derived from an EMBL/GenBank/DDBJ whole genome shotgun (WGS) entry which is preliminary data.</text>
</comment>
<gene>
    <name evidence="1" type="ORF">HNP92_001216</name>
</gene>
<name>A0A7J9S556_METMI</name>
<dbReference type="EMBL" id="JACHEC010000002">
    <property type="protein sequence ID" value="MBB6401911.1"/>
    <property type="molecule type" value="Genomic_DNA"/>
</dbReference>
<dbReference type="InterPro" id="IPR028951">
    <property type="entry name" value="Imm64"/>
</dbReference>
<sequence>MGSYISIGLVYQIKQRSEKSNLKIVEQELKNLTEYFFKQGWNSQKYKIQRG</sequence>